<dbReference type="AlphaFoldDB" id="Q6FDM1"/>
<dbReference type="OrthoDB" id="7063047at2"/>
<proteinExistence type="predicted"/>
<dbReference type="STRING" id="202950.GCA_001485005_03307"/>
<evidence type="ECO:0000313" key="2">
    <source>
        <dbReference type="Proteomes" id="UP000000430"/>
    </source>
</evidence>
<dbReference type="KEGG" id="aci:ACIAD0942"/>
<gene>
    <name evidence="1" type="ordered locus">ACIAD0942</name>
</gene>
<reference evidence="1 2" key="1">
    <citation type="journal article" date="2004" name="Nucleic Acids Res.">
        <title>Unique features revealed by the genome sequence of Acinetobacter sp. ADP1, a versatile and naturally transformation competent bacterium.</title>
        <authorList>
            <person name="Barbe V."/>
            <person name="Vallenet D."/>
            <person name="Fonknechten N."/>
            <person name="Kreimeyer A."/>
            <person name="Oztas S."/>
            <person name="Labarre L."/>
            <person name="Cruveiller S."/>
            <person name="Robert C."/>
            <person name="Duprat S."/>
            <person name="Wincker P."/>
            <person name="Ornston L.N."/>
            <person name="Weissenbach J."/>
            <person name="Marliere P."/>
            <person name="Cohen G.N."/>
            <person name="Medigue C."/>
        </authorList>
    </citation>
    <scope>NUCLEOTIDE SEQUENCE [LARGE SCALE GENOMIC DNA]</scope>
    <source>
        <strain evidence="2">ATCC 33305 / BD413 / ADP1</strain>
    </source>
</reference>
<accession>Q6FDM1</accession>
<dbReference type="GeneID" id="45233397"/>
<dbReference type="BioCyc" id="ASP62977:ACIAD_RS04350-MONOMER"/>
<evidence type="ECO:0000313" key="1">
    <source>
        <dbReference type="EMBL" id="CAG67837.1"/>
    </source>
</evidence>
<dbReference type="HOGENOM" id="CLU_1709264_0_0_6"/>
<protein>
    <submittedName>
        <fullName evidence="1">Uncharacterized protein</fullName>
    </submittedName>
</protein>
<dbReference type="EMBL" id="CR543861">
    <property type="protein sequence ID" value="CAG67837.1"/>
    <property type="molecule type" value="Genomic_DNA"/>
</dbReference>
<sequence length="153" mass="17826">MQELRLNWEPVNITSLEEIEERLMFYVSNRENGVTLMCNGTVLFTKNGRDHLSGAKIALQEGLYMIDFNVIELKLGGFFVDFKGPVTVFVSQEEFESQKEIIQSRIKDLMFPEEIFFGGNDETKQRDLLVGLYARGKLQYDAHHFCFYKRIDP</sequence>
<dbReference type="Proteomes" id="UP000000430">
    <property type="component" value="Chromosome"/>
</dbReference>
<organism evidence="1 2">
    <name type="scientific">Acinetobacter baylyi (strain ATCC 33305 / BD413 / ADP1)</name>
    <dbReference type="NCBI Taxonomy" id="62977"/>
    <lineage>
        <taxon>Bacteria</taxon>
        <taxon>Pseudomonadati</taxon>
        <taxon>Pseudomonadota</taxon>
        <taxon>Gammaproteobacteria</taxon>
        <taxon>Moraxellales</taxon>
        <taxon>Moraxellaceae</taxon>
        <taxon>Acinetobacter</taxon>
    </lineage>
</organism>
<name>Q6FDM1_ACIAD</name>
<dbReference type="RefSeq" id="WP_004921968.1">
    <property type="nucleotide sequence ID" value="NC_005966.1"/>
</dbReference>